<keyword evidence="1" id="KW-0175">Coiled coil</keyword>
<accession>A0A6C0DM88</accession>
<dbReference type="SUPFAM" id="SSF75712">
    <property type="entry name" value="Rad50 coiled-coil Zn hook"/>
    <property type="match status" value="1"/>
</dbReference>
<evidence type="ECO:0000259" key="2">
    <source>
        <dbReference type="SMART" id="SM00184"/>
    </source>
</evidence>
<feature type="domain" description="RING-type" evidence="2">
    <location>
        <begin position="60"/>
        <end position="151"/>
    </location>
</feature>
<evidence type="ECO:0000313" key="3">
    <source>
        <dbReference type="EMBL" id="QHT17601.1"/>
    </source>
</evidence>
<dbReference type="Gene3D" id="3.30.40.10">
    <property type="entry name" value="Zinc/RING finger domain, C3HC4 (zinc finger)"/>
    <property type="match status" value="1"/>
</dbReference>
<sequence>MSNCCNNYEICENIVPTWWNDNKCNNLCLNCQMLFGFWIEHNGREHIGKGLLTFIDNIECPICLETKRCVSQPRCDHYSCIECFKRCYYGREMPEFPYPEMENEYYEDMENSNYDYNRKWDNYREKIDEYNNKCDIIENTNENHLRKCPLCRK</sequence>
<evidence type="ECO:0000256" key="1">
    <source>
        <dbReference type="SAM" id="Coils"/>
    </source>
</evidence>
<dbReference type="AlphaFoldDB" id="A0A6C0DM88"/>
<organism evidence="3">
    <name type="scientific">viral metagenome</name>
    <dbReference type="NCBI Taxonomy" id="1070528"/>
    <lineage>
        <taxon>unclassified sequences</taxon>
        <taxon>metagenomes</taxon>
        <taxon>organismal metagenomes</taxon>
    </lineage>
</organism>
<dbReference type="EMBL" id="MN739643">
    <property type="protein sequence ID" value="QHT17601.1"/>
    <property type="molecule type" value="Genomic_DNA"/>
</dbReference>
<name>A0A6C0DM88_9ZZZZ</name>
<dbReference type="SUPFAM" id="SSF57850">
    <property type="entry name" value="RING/U-box"/>
    <property type="match status" value="1"/>
</dbReference>
<dbReference type="InterPro" id="IPR001841">
    <property type="entry name" value="Znf_RING"/>
</dbReference>
<protein>
    <recommendedName>
        <fullName evidence="2">RING-type domain-containing protein</fullName>
    </recommendedName>
</protein>
<feature type="coiled-coil region" evidence="1">
    <location>
        <begin position="120"/>
        <end position="147"/>
    </location>
</feature>
<dbReference type="InterPro" id="IPR013083">
    <property type="entry name" value="Znf_RING/FYVE/PHD"/>
</dbReference>
<proteinExistence type="predicted"/>
<reference evidence="3" key="1">
    <citation type="journal article" date="2020" name="Nature">
        <title>Giant virus diversity and host interactions through global metagenomics.</title>
        <authorList>
            <person name="Schulz F."/>
            <person name="Roux S."/>
            <person name="Paez-Espino D."/>
            <person name="Jungbluth S."/>
            <person name="Walsh D.A."/>
            <person name="Denef V.J."/>
            <person name="McMahon K.D."/>
            <person name="Konstantinidis K.T."/>
            <person name="Eloe-Fadrosh E.A."/>
            <person name="Kyrpides N.C."/>
            <person name="Woyke T."/>
        </authorList>
    </citation>
    <scope>NUCLEOTIDE SEQUENCE</scope>
    <source>
        <strain evidence="3">GVMAG-M-3300023174-30</strain>
    </source>
</reference>
<dbReference type="SMART" id="SM00184">
    <property type="entry name" value="RING"/>
    <property type="match status" value="1"/>
</dbReference>